<dbReference type="Proteomes" id="UP001179952">
    <property type="component" value="Unassembled WGS sequence"/>
</dbReference>
<gene>
    <name evidence="2" type="ORF">QJS04_geneDACA014129</name>
</gene>
<accession>A0AAV9B787</accession>
<evidence type="ECO:0000313" key="2">
    <source>
        <dbReference type="EMBL" id="KAK1272154.1"/>
    </source>
</evidence>
<keyword evidence="3" id="KW-1185">Reference proteome</keyword>
<feature type="region of interest" description="Disordered" evidence="1">
    <location>
        <begin position="1"/>
        <end position="22"/>
    </location>
</feature>
<proteinExistence type="predicted"/>
<evidence type="ECO:0000313" key="3">
    <source>
        <dbReference type="Proteomes" id="UP001179952"/>
    </source>
</evidence>
<dbReference type="AlphaFoldDB" id="A0AAV9B787"/>
<comment type="caution">
    <text evidence="2">The sequence shown here is derived from an EMBL/GenBank/DDBJ whole genome shotgun (WGS) entry which is preliminary data.</text>
</comment>
<dbReference type="EMBL" id="JAUJYN010000005">
    <property type="protein sequence ID" value="KAK1272154.1"/>
    <property type="molecule type" value="Genomic_DNA"/>
</dbReference>
<name>A0AAV9B787_ACOGR</name>
<evidence type="ECO:0000256" key="1">
    <source>
        <dbReference type="SAM" id="MobiDB-lite"/>
    </source>
</evidence>
<reference evidence="2" key="2">
    <citation type="submission" date="2023-06" db="EMBL/GenBank/DDBJ databases">
        <authorList>
            <person name="Ma L."/>
            <person name="Liu K.-W."/>
            <person name="Li Z."/>
            <person name="Hsiao Y.-Y."/>
            <person name="Qi Y."/>
            <person name="Fu T."/>
            <person name="Tang G."/>
            <person name="Zhang D."/>
            <person name="Sun W.-H."/>
            <person name="Liu D.-K."/>
            <person name="Li Y."/>
            <person name="Chen G.-Z."/>
            <person name="Liu X.-D."/>
            <person name="Liao X.-Y."/>
            <person name="Jiang Y.-T."/>
            <person name="Yu X."/>
            <person name="Hao Y."/>
            <person name="Huang J."/>
            <person name="Zhao X.-W."/>
            <person name="Ke S."/>
            <person name="Chen Y.-Y."/>
            <person name="Wu W.-L."/>
            <person name="Hsu J.-L."/>
            <person name="Lin Y.-F."/>
            <person name="Huang M.-D."/>
            <person name="Li C.-Y."/>
            <person name="Huang L."/>
            <person name="Wang Z.-W."/>
            <person name="Zhao X."/>
            <person name="Zhong W.-Y."/>
            <person name="Peng D.-H."/>
            <person name="Ahmad S."/>
            <person name="Lan S."/>
            <person name="Zhang J.-S."/>
            <person name="Tsai W.-C."/>
            <person name="Van De Peer Y."/>
            <person name="Liu Z.-J."/>
        </authorList>
    </citation>
    <scope>NUCLEOTIDE SEQUENCE</scope>
    <source>
        <strain evidence="2">SCP</strain>
        <tissue evidence="2">Leaves</tissue>
    </source>
</reference>
<reference evidence="2" key="1">
    <citation type="journal article" date="2023" name="Nat. Commun.">
        <title>Diploid and tetraploid genomes of Acorus and the evolution of monocots.</title>
        <authorList>
            <person name="Ma L."/>
            <person name="Liu K.W."/>
            <person name="Li Z."/>
            <person name="Hsiao Y.Y."/>
            <person name="Qi Y."/>
            <person name="Fu T."/>
            <person name="Tang G.D."/>
            <person name="Zhang D."/>
            <person name="Sun W.H."/>
            <person name="Liu D.K."/>
            <person name="Li Y."/>
            <person name="Chen G.Z."/>
            <person name="Liu X.D."/>
            <person name="Liao X.Y."/>
            <person name="Jiang Y.T."/>
            <person name="Yu X."/>
            <person name="Hao Y."/>
            <person name="Huang J."/>
            <person name="Zhao X.W."/>
            <person name="Ke S."/>
            <person name="Chen Y.Y."/>
            <person name="Wu W.L."/>
            <person name="Hsu J.L."/>
            <person name="Lin Y.F."/>
            <person name="Huang M.D."/>
            <person name="Li C.Y."/>
            <person name="Huang L."/>
            <person name="Wang Z.W."/>
            <person name="Zhao X."/>
            <person name="Zhong W.Y."/>
            <person name="Peng D.H."/>
            <person name="Ahmad S."/>
            <person name="Lan S."/>
            <person name="Zhang J.S."/>
            <person name="Tsai W.C."/>
            <person name="Van de Peer Y."/>
            <person name="Liu Z.J."/>
        </authorList>
    </citation>
    <scope>NUCLEOTIDE SEQUENCE</scope>
    <source>
        <strain evidence="2">SCP</strain>
    </source>
</reference>
<protein>
    <submittedName>
        <fullName evidence="2">Uncharacterized protein</fullName>
    </submittedName>
</protein>
<organism evidence="2 3">
    <name type="scientific">Acorus gramineus</name>
    <name type="common">Dwarf sweet flag</name>
    <dbReference type="NCBI Taxonomy" id="55184"/>
    <lineage>
        <taxon>Eukaryota</taxon>
        <taxon>Viridiplantae</taxon>
        <taxon>Streptophyta</taxon>
        <taxon>Embryophyta</taxon>
        <taxon>Tracheophyta</taxon>
        <taxon>Spermatophyta</taxon>
        <taxon>Magnoliopsida</taxon>
        <taxon>Liliopsida</taxon>
        <taxon>Acoraceae</taxon>
        <taxon>Acorus</taxon>
    </lineage>
</organism>
<sequence length="61" mass="6955">MSLSDASISGRHGSKKEKGPDRDWVTWSQEYSGYHTYSNRPKPTDPAYRVDLQGHDFLGLK</sequence>